<gene>
    <name evidence="3" type="ORF">AJ80_07413</name>
</gene>
<dbReference type="PROSITE" id="PS00028">
    <property type="entry name" value="ZINC_FINGER_C2H2_1"/>
    <property type="match status" value="1"/>
</dbReference>
<keyword evidence="4" id="KW-1185">Reference proteome</keyword>
<keyword evidence="1" id="KW-0862">Zinc</keyword>
<accession>A0A2B7XPR3</accession>
<dbReference type="OrthoDB" id="4175362at2759"/>
<organism evidence="3 4">
    <name type="scientific">Polytolypa hystricis (strain UAMH7299)</name>
    <dbReference type="NCBI Taxonomy" id="1447883"/>
    <lineage>
        <taxon>Eukaryota</taxon>
        <taxon>Fungi</taxon>
        <taxon>Dikarya</taxon>
        <taxon>Ascomycota</taxon>
        <taxon>Pezizomycotina</taxon>
        <taxon>Eurotiomycetes</taxon>
        <taxon>Eurotiomycetidae</taxon>
        <taxon>Onygenales</taxon>
        <taxon>Onygenales incertae sedis</taxon>
        <taxon>Polytolypa</taxon>
    </lineage>
</organism>
<evidence type="ECO:0000313" key="3">
    <source>
        <dbReference type="EMBL" id="PGH10763.1"/>
    </source>
</evidence>
<dbReference type="EMBL" id="PDNA01000142">
    <property type="protein sequence ID" value="PGH10763.1"/>
    <property type="molecule type" value="Genomic_DNA"/>
</dbReference>
<dbReference type="AlphaFoldDB" id="A0A2B7XPR3"/>
<reference evidence="3 4" key="1">
    <citation type="submission" date="2017-10" db="EMBL/GenBank/DDBJ databases">
        <title>Comparative genomics in systemic dimorphic fungi from Ajellomycetaceae.</title>
        <authorList>
            <person name="Munoz J.F."/>
            <person name="Mcewen J.G."/>
            <person name="Clay O.K."/>
            <person name="Cuomo C.A."/>
        </authorList>
    </citation>
    <scope>NUCLEOTIDE SEQUENCE [LARGE SCALE GENOMIC DNA]</scope>
    <source>
        <strain evidence="3 4">UAMH7299</strain>
    </source>
</reference>
<dbReference type="STRING" id="1447883.A0A2B7XPR3"/>
<proteinExistence type="predicted"/>
<name>A0A2B7XPR3_POLH7</name>
<evidence type="ECO:0000259" key="2">
    <source>
        <dbReference type="PROSITE" id="PS50157"/>
    </source>
</evidence>
<evidence type="ECO:0000313" key="4">
    <source>
        <dbReference type="Proteomes" id="UP000224634"/>
    </source>
</evidence>
<dbReference type="InterPro" id="IPR013087">
    <property type="entry name" value="Znf_C2H2_type"/>
</dbReference>
<comment type="caution">
    <text evidence="3">The sequence shown here is derived from an EMBL/GenBank/DDBJ whole genome shotgun (WGS) entry which is preliminary data.</text>
</comment>
<dbReference type="SMART" id="SM00355">
    <property type="entry name" value="ZnF_C2H2"/>
    <property type="match status" value="5"/>
</dbReference>
<feature type="domain" description="C2H2-type" evidence="2">
    <location>
        <begin position="70"/>
        <end position="93"/>
    </location>
</feature>
<dbReference type="Proteomes" id="UP000224634">
    <property type="component" value="Unassembled WGS sequence"/>
</dbReference>
<keyword evidence="1" id="KW-0863">Zinc-finger</keyword>
<protein>
    <recommendedName>
        <fullName evidence="2">C2H2-type domain-containing protein</fullName>
    </recommendedName>
</protein>
<dbReference type="PROSITE" id="PS50157">
    <property type="entry name" value="ZINC_FINGER_C2H2_2"/>
    <property type="match status" value="1"/>
</dbReference>
<evidence type="ECO:0000256" key="1">
    <source>
        <dbReference type="PROSITE-ProRule" id="PRU00042"/>
    </source>
</evidence>
<dbReference type="GO" id="GO:0008270">
    <property type="term" value="F:zinc ion binding"/>
    <property type="evidence" value="ECO:0007669"/>
    <property type="project" value="UniProtKB-KW"/>
</dbReference>
<sequence length="232" mass="26909">MVDLRNYITRDTSYGTEYECAYCSKTCQSLHALYQHCMMSSMHAWCHRCDRLFRNEDAKRAHIKNSLSHHVCGECDDDFTTLTGLERHREEVHCICSVCNQEFKNYNNLRMSKCDMKHKQVHLSRNIECYGSHCYRTFPSFSAMLVHLESGSCSSGTSCEDLFDIAGGEWSRDDFMDPFDSHEPYCCPECRSWFRHLSSLYQHIEHVPSCSGHLRSGGVLLDLQGSIYWNVP</sequence>
<keyword evidence="1" id="KW-0479">Metal-binding</keyword>